<dbReference type="Gene3D" id="1.10.510.10">
    <property type="entry name" value="Transferase(Phosphotransferase) domain 1"/>
    <property type="match status" value="1"/>
</dbReference>
<dbReference type="Proteomes" id="UP000187209">
    <property type="component" value="Unassembled WGS sequence"/>
</dbReference>
<keyword evidence="10" id="KW-1185">Reference proteome</keyword>
<keyword evidence="3 6" id="KW-0547">Nucleotide-binding</keyword>
<evidence type="ECO:0000259" key="7">
    <source>
        <dbReference type="PROSITE" id="PS50011"/>
    </source>
</evidence>
<organism evidence="9 10">
    <name type="scientific">Stentor coeruleus</name>
    <dbReference type="NCBI Taxonomy" id="5963"/>
    <lineage>
        <taxon>Eukaryota</taxon>
        <taxon>Sar</taxon>
        <taxon>Alveolata</taxon>
        <taxon>Ciliophora</taxon>
        <taxon>Postciliodesmatophora</taxon>
        <taxon>Heterotrichea</taxon>
        <taxon>Heterotrichida</taxon>
        <taxon>Stentoridae</taxon>
        <taxon>Stentor</taxon>
    </lineage>
</organism>
<feature type="domain" description="Protein kinase" evidence="7">
    <location>
        <begin position="118"/>
        <end position="373"/>
    </location>
</feature>
<sequence length="568" mass="65360">MGQTTSDQAPRVQSDKPRRETFKYIPKAPYKIIKILANHDLFTIEIPDDSMTCGWLLSEVIRNYKNEGVIAALKTKESLDILDEYLLRFEKSLKPFTDHEMLTAYFSEDCEDSGIGRFNFLKVIGVGKYSKVVLSRKKDTGILYAIKIIEKSEVRRNERLAQVMIERNALSQISHPFIVKLHWACQSDSQLYYVLGFCPGGELSFHLKNIGRFTENQAKFYFGEILLALEYLHEQNISHNNLKPENILLDIDGHIKIIDFSLATINTSDSILTASNSEEQKTNISFIDKAEDFYKLGLLLYEVLSTSKPIEKPEFTIEINENLFPKYLSKDVKNLLLRLLSKDSLCKSSKNLEDLSKRNHGLSIEEIKQHPWCQSINWQRMLKKKCTPPFRPNLKKSNFDPEIMKIPVNLDTYEGNELKEFNYSSEAIEVCYWNMTEILLSESNTNSERTSTDAEETLKNLLSDKSLDITENTAKIYDEVQSFTLPSQKDLADKKVNFKSLSPSERESKISSIRSLLKSVTGIQKYFAEDQKQHKNLDPLTLPIPDLSCNVGKMQEIVRRKLTLKNEV</sequence>
<evidence type="ECO:0000256" key="3">
    <source>
        <dbReference type="ARBA" id="ARBA00022741"/>
    </source>
</evidence>
<feature type="binding site" evidence="6">
    <location>
        <position position="147"/>
    </location>
    <ligand>
        <name>ATP</name>
        <dbReference type="ChEBI" id="CHEBI:30616"/>
    </ligand>
</feature>
<reference evidence="9 10" key="1">
    <citation type="submission" date="2016-11" db="EMBL/GenBank/DDBJ databases">
        <title>The macronuclear genome of Stentor coeruleus: a giant cell with tiny introns.</title>
        <authorList>
            <person name="Slabodnick M."/>
            <person name="Ruby J.G."/>
            <person name="Reiff S.B."/>
            <person name="Swart E.C."/>
            <person name="Gosai S."/>
            <person name="Prabakaran S."/>
            <person name="Witkowska E."/>
            <person name="Larue G.E."/>
            <person name="Fisher S."/>
            <person name="Freeman R.M."/>
            <person name="Gunawardena J."/>
            <person name="Chu W."/>
            <person name="Stover N.A."/>
            <person name="Gregory B.D."/>
            <person name="Nowacki M."/>
            <person name="Derisi J."/>
            <person name="Roy S.W."/>
            <person name="Marshall W.F."/>
            <person name="Sood P."/>
        </authorList>
    </citation>
    <scope>NUCLEOTIDE SEQUENCE [LARGE SCALE GENOMIC DNA]</scope>
    <source>
        <strain evidence="9">WM001</strain>
    </source>
</reference>
<comment type="caution">
    <text evidence="9">The sequence shown here is derived from an EMBL/GenBank/DDBJ whole genome shotgun (WGS) entry which is preliminary data.</text>
</comment>
<evidence type="ECO:0000259" key="8">
    <source>
        <dbReference type="PROSITE" id="PS51285"/>
    </source>
</evidence>
<proteinExistence type="predicted"/>
<evidence type="ECO:0000313" key="9">
    <source>
        <dbReference type="EMBL" id="OMJ67184.1"/>
    </source>
</evidence>
<dbReference type="CDD" id="cd05123">
    <property type="entry name" value="STKc_AGC"/>
    <property type="match status" value="1"/>
</dbReference>
<dbReference type="AlphaFoldDB" id="A0A1R2ARN5"/>
<evidence type="ECO:0000256" key="4">
    <source>
        <dbReference type="ARBA" id="ARBA00022777"/>
    </source>
</evidence>
<dbReference type="PROSITE" id="PS51285">
    <property type="entry name" value="AGC_KINASE_CTER"/>
    <property type="match status" value="1"/>
</dbReference>
<name>A0A1R2ARN5_9CILI</name>
<evidence type="ECO:0008006" key="11">
    <source>
        <dbReference type="Google" id="ProtNLM"/>
    </source>
</evidence>
<keyword evidence="5 6" id="KW-0067">ATP-binding</keyword>
<evidence type="ECO:0000256" key="6">
    <source>
        <dbReference type="PROSITE-ProRule" id="PRU10141"/>
    </source>
</evidence>
<evidence type="ECO:0000256" key="5">
    <source>
        <dbReference type="ARBA" id="ARBA00022840"/>
    </source>
</evidence>
<gene>
    <name evidence="9" type="ORF">SteCoe_35726</name>
</gene>
<dbReference type="InterPro" id="IPR045270">
    <property type="entry name" value="STKc_AGC"/>
</dbReference>
<dbReference type="SUPFAM" id="SSF56112">
    <property type="entry name" value="Protein kinase-like (PK-like)"/>
    <property type="match status" value="1"/>
</dbReference>
<dbReference type="PANTHER" id="PTHR24351">
    <property type="entry name" value="RIBOSOMAL PROTEIN S6 KINASE"/>
    <property type="match status" value="1"/>
</dbReference>
<dbReference type="InterPro" id="IPR011009">
    <property type="entry name" value="Kinase-like_dom_sf"/>
</dbReference>
<dbReference type="InterPro" id="IPR017441">
    <property type="entry name" value="Protein_kinase_ATP_BS"/>
</dbReference>
<dbReference type="InterPro" id="IPR000719">
    <property type="entry name" value="Prot_kinase_dom"/>
</dbReference>
<evidence type="ECO:0000313" key="10">
    <source>
        <dbReference type="Proteomes" id="UP000187209"/>
    </source>
</evidence>
<keyword evidence="1" id="KW-0723">Serine/threonine-protein kinase</keyword>
<dbReference type="Gene3D" id="3.30.200.20">
    <property type="entry name" value="Phosphorylase Kinase, domain 1"/>
    <property type="match status" value="1"/>
</dbReference>
<evidence type="ECO:0000256" key="1">
    <source>
        <dbReference type="ARBA" id="ARBA00022527"/>
    </source>
</evidence>
<keyword evidence="2" id="KW-0808">Transferase</keyword>
<dbReference type="OrthoDB" id="337284at2759"/>
<keyword evidence="4" id="KW-0418">Kinase</keyword>
<evidence type="ECO:0000256" key="2">
    <source>
        <dbReference type="ARBA" id="ARBA00022679"/>
    </source>
</evidence>
<dbReference type="InterPro" id="IPR000961">
    <property type="entry name" value="AGC-kinase_C"/>
</dbReference>
<dbReference type="Pfam" id="PF00069">
    <property type="entry name" value="Pkinase"/>
    <property type="match status" value="1"/>
</dbReference>
<dbReference type="EMBL" id="MPUH01001549">
    <property type="protein sequence ID" value="OMJ67184.1"/>
    <property type="molecule type" value="Genomic_DNA"/>
</dbReference>
<dbReference type="GO" id="GO:0005524">
    <property type="term" value="F:ATP binding"/>
    <property type="evidence" value="ECO:0007669"/>
    <property type="project" value="UniProtKB-UniRule"/>
</dbReference>
<accession>A0A1R2ARN5</accession>
<feature type="domain" description="AGC-kinase C-terminal" evidence="8">
    <location>
        <begin position="374"/>
        <end position="433"/>
    </location>
</feature>
<dbReference type="PROSITE" id="PS00107">
    <property type="entry name" value="PROTEIN_KINASE_ATP"/>
    <property type="match status" value="1"/>
</dbReference>
<dbReference type="GO" id="GO:0004674">
    <property type="term" value="F:protein serine/threonine kinase activity"/>
    <property type="evidence" value="ECO:0007669"/>
    <property type="project" value="UniProtKB-KW"/>
</dbReference>
<dbReference type="PROSITE" id="PS50011">
    <property type="entry name" value="PROTEIN_KINASE_DOM"/>
    <property type="match status" value="1"/>
</dbReference>
<protein>
    <recommendedName>
        <fullName evidence="11">Protein kinase domain-containing protein</fullName>
    </recommendedName>
</protein>